<evidence type="ECO:0008006" key="7">
    <source>
        <dbReference type="Google" id="ProtNLM"/>
    </source>
</evidence>
<dbReference type="PANTHER" id="PTHR10799">
    <property type="entry name" value="SNF2/RAD54 HELICASE FAMILY"/>
    <property type="match status" value="1"/>
</dbReference>
<dbReference type="PROSITE" id="PS51192">
    <property type="entry name" value="HELICASE_ATP_BIND_1"/>
    <property type="match status" value="1"/>
</dbReference>
<dbReference type="CDD" id="cd18012">
    <property type="entry name" value="DEXQc_arch_SWI2_SNF2"/>
    <property type="match status" value="1"/>
</dbReference>
<feature type="region of interest" description="Disordered" evidence="2">
    <location>
        <begin position="1014"/>
        <end position="1034"/>
    </location>
</feature>
<dbReference type="InterPro" id="IPR027417">
    <property type="entry name" value="P-loop_NTPase"/>
</dbReference>
<keyword evidence="1" id="KW-0378">Hydrolase</keyword>
<dbReference type="InterPro" id="IPR001650">
    <property type="entry name" value="Helicase_C-like"/>
</dbReference>
<name>A0A1Y2N2V3_PSEAH</name>
<dbReference type="SUPFAM" id="SSF52540">
    <property type="entry name" value="P-loop containing nucleoside triphosphate hydrolases"/>
    <property type="match status" value="2"/>
</dbReference>
<dbReference type="PROSITE" id="PS51194">
    <property type="entry name" value="HELICASE_CTER"/>
    <property type="match status" value="1"/>
</dbReference>
<proteinExistence type="predicted"/>
<dbReference type="OrthoDB" id="9760715at2"/>
<protein>
    <recommendedName>
        <fullName evidence="7">ATP-dependent helicase HepA</fullName>
    </recommendedName>
</protein>
<organism evidence="5 6">
    <name type="scientific">Pseudonocardia autotrophica</name>
    <name type="common">Amycolata autotrophica</name>
    <name type="synonym">Nocardia autotrophica</name>
    <dbReference type="NCBI Taxonomy" id="2074"/>
    <lineage>
        <taxon>Bacteria</taxon>
        <taxon>Bacillati</taxon>
        <taxon>Actinomycetota</taxon>
        <taxon>Actinomycetes</taxon>
        <taxon>Pseudonocardiales</taxon>
        <taxon>Pseudonocardiaceae</taxon>
        <taxon>Pseudonocardia</taxon>
    </lineage>
</organism>
<dbReference type="AlphaFoldDB" id="A0A1Y2N2V3"/>
<dbReference type="STRING" id="2074.BG845_01823"/>
<comment type="caution">
    <text evidence="5">The sequence shown here is derived from an EMBL/GenBank/DDBJ whole genome shotgun (WGS) entry which is preliminary data.</text>
</comment>
<dbReference type="InterPro" id="IPR022138">
    <property type="entry name" value="DUF3670"/>
</dbReference>
<dbReference type="GO" id="GO:0005524">
    <property type="term" value="F:ATP binding"/>
    <property type="evidence" value="ECO:0007669"/>
    <property type="project" value="InterPro"/>
</dbReference>
<accession>A0A1Y2N2V3</accession>
<evidence type="ECO:0000313" key="6">
    <source>
        <dbReference type="Proteomes" id="UP000194360"/>
    </source>
</evidence>
<evidence type="ECO:0000259" key="4">
    <source>
        <dbReference type="PROSITE" id="PS51194"/>
    </source>
</evidence>
<dbReference type="RefSeq" id="WP_085912112.1">
    <property type="nucleotide sequence ID" value="NZ_AP018920.1"/>
</dbReference>
<dbReference type="Pfam" id="PF00271">
    <property type="entry name" value="Helicase_C"/>
    <property type="match status" value="1"/>
</dbReference>
<dbReference type="Gene3D" id="3.40.50.10810">
    <property type="entry name" value="Tandem AAA-ATPase domain"/>
    <property type="match status" value="1"/>
</dbReference>
<dbReference type="Pfam" id="PF12419">
    <property type="entry name" value="DUF3670"/>
    <property type="match status" value="1"/>
</dbReference>
<dbReference type="EMBL" id="MIGB01000007">
    <property type="protein sequence ID" value="OSY41794.1"/>
    <property type="molecule type" value="Genomic_DNA"/>
</dbReference>
<evidence type="ECO:0000256" key="2">
    <source>
        <dbReference type="SAM" id="MobiDB-lite"/>
    </source>
</evidence>
<dbReference type="Gene3D" id="3.40.50.300">
    <property type="entry name" value="P-loop containing nucleotide triphosphate hydrolases"/>
    <property type="match status" value="1"/>
</dbReference>
<dbReference type="InterPro" id="IPR049730">
    <property type="entry name" value="SNF2/RAD54-like_C"/>
</dbReference>
<dbReference type="FunFam" id="3.40.50.300:FF:000533">
    <property type="entry name" value="Helicase, Snf2 family"/>
    <property type="match status" value="1"/>
</dbReference>
<evidence type="ECO:0000313" key="5">
    <source>
        <dbReference type="EMBL" id="OSY41794.1"/>
    </source>
</evidence>
<dbReference type="SMART" id="SM00490">
    <property type="entry name" value="HELICc"/>
    <property type="match status" value="1"/>
</dbReference>
<dbReference type="InterPro" id="IPR000330">
    <property type="entry name" value="SNF2_N"/>
</dbReference>
<dbReference type="Proteomes" id="UP000194360">
    <property type="component" value="Unassembled WGS sequence"/>
</dbReference>
<feature type="domain" description="Helicase C-terminal" evidence="4">
    <location>
        <begin position="846"/>
        <end position="1002"/>
    </location>
</feature>
<dbReference type="Pfam" id="PF00176">
    <property type="entry name" value="SNF2-rel_dom"/>
    <property type="match status" value="1"/>
</dbReference>
<reference evidence="5 6" key="1">
    <citation type="submission" date="2016-09" db="EMBL/GenBank/DDBJ databases">
        <title>Pseudonocardia autotrophica DSM535, a candidate organism with high potential of specific P450 cytochromes.</title>
        <authorList>
            <person name="Grumaz C."/>
            <person name="Vainshtein Y."/>
            <person name="Kirstahler P."/>
            <person name="Sohn K."/>
        </authorList>
    </citation>
    <scope>NUCLEOTIDE SEQUENCE [LARGE SCALE GENOMIC DNA]</scope>
    <source>
        <strain evidence="5 6">DSM 535</strain>
    </source>
</reference>
<sequence>MLVVHALHSPGRGVLLWAEDGERPARSSRRALRTARPHPFAVPSDELAAVHPGRNASVTVLLPSHPAGPQDSPGLVRSTARARSRSTPTLAPWTVPAVLVDPSELTDLSADVRYGDDVTHLAELVAFAEELAARGRVLPVLRTESGRPAARWRPVVQGLDALARADLVRRLPPVARAEQRRPGDVSGVDPDELVDSALARFTDTAVRERLGRSPSMPVPLPARPDSAAALLHALSGPDPAVAAGAEGLGVLRDALDEWAQVGREQPGAGTVLFRLAEVSSMHDPADPGPDVLDQTGDGTRWELQFVLQSTEDPSLQVDAADVWSGAADELVTGAQDVLLAELGRAAQVLPGLVRALRSPRPAELALDVEGAHRFLTRDAPALLTAGFGVALPRGWDGARTLGLKLSASSSAAPGVVTRGGLGRDELATFRWSIAVGDDELGEEEIAALVAAKAPLVRLRGRWVAVDADALARGLDFLRRSRDRTPTVHDVLAAARGDVDAPLPVTDVQAHGRLGELLDGTAERDLEPLPSPPGFTAQLRPYQERGVAWLAFLSSLGLGACLADDMGLGKTVQLLALEAHDRAPGDGVPGAPTLIVCPMSMVGTWQREAARFAPDLRVHAHHGAGRPRGSALHERLGAVDLVVTTYATATRDAEDLRLWRFHRLVLDEAQMIKNAYAAASRTMRSLDAAHRIALTGTPMENRLAELWSVMDFLNPGMLGLPEVFRQRFAVPIERHGDAGAARTLRRITRPYLLRRVKTDPTVIDDLPEKIEIVQDHRLTREQASLYRTVVDDMMERIEGSDGIERRGNVLAAMSKLKQVCNHPAQLLHDGSPIHRVGGRHRSGKVARLEEILEAVLAAGDKVLLFTQYTEFAAMLRPHLSARFDTEVLYLHGGTPKKRRDEMVARFQGPDGPSVFLLSLKAGGTGLTLTAANHVIHLDRWWNPAVEDQATDRAFRIGQKRSVQVRKFVCPGTVEERIDTLVASKRSLSDMVVTDGEDWLTSLSVGELREVFALGADAVADPESDTDTDPGGVSDE</sequence>
<dbReference type="GO" id="GO:0016787">
    <property type="term" value="F:hydrolase activity"/>
    <property type="evidence" value="ECO:0007669"/>
    <property type="project" value="UniProtKB-KW"/>
</dbReference>
<dbReference type="InterPro" id="IPR014001">
    <property type="entry name" value="Helicase_ATP-bd"/>
</dbReference>
<feature type="domain" description="Helicase ATP-binding" evidence="3">
    <location>
        <begin position="550"/>
        <end position="715"/>
    </location>
</feature>
<dbReference type="SMART" id="SM00487">
    <property type="entry name" value="DEXDc"/>
    <property type="match status" value="1"/>
</dbReference>
<gene>
    <name evidence="5" type="ORF">BG845_01823</name>
</gene>
<keyword evidence="6" id="KW-1185">Reference proteome</keyword>
<evidence type="ECO:0000259" key="3">
    <source>
        <dbReference type="PROSITE" id="PS51192"/>
    </source>
</evidence>
<evidence type="ECO:0000256" key="1">
    <source>
        <dbReference type="ARBA" id="ARBA00022801"/>
    </source>
</evidence>
<dbReference type="CDD" id="cd18793">
    <property type="entry name" value="SF2_C_SNF"/>
    <property type="match status" value="1"/>
</dbReference>
<feature type="compositionally biased region" description="Acidic residues" evidence="2">
    <location>
        <begin position="1018"/>
        <end position="1034"/>
    </location>
</feature>
<dbReference type="InterPro" id="IPR038718">
    <property type="entry name" value="SNF2-like_sf"/>
</dbReference>